<protein>
    <submittedName>
        <fullName evidence="1">Uncharacterized protein</fullName>
    </submittedName>
</protein>
<dbReference type="InterPro" id="IPR024562">
    <property type="entry name" value="YqhG"/>
</dbReference>
<reference evidence="1 2" key="1">
    <citation type="submission" date="2019-12" db="EMBL/GenBank/DDBJ databases">
        <title>The whole genome sequencing of a strain isolated from a Mars analog, Dalangtan Playa.</title>
        <authorList>
            <person name="Huang T."/>
        </authorList>
    </citation>
    <scope>NUCLEOTIDE SEQUENCE [LARGE SCALE GENOMIC DNA]</scope>
    <source>
        <strain evidence="1 2">DP4-553-S</strain>
    </source>
</reference>
<dbReference type="EMBL" id="CP046956">
    <property type="protein sequence ID" value="QTM99811.1"/>
    <property type="molecule type" value="Genomic_DNA"/>
</dbReference>
<accession>A0ABX7VT26</accession>
<sequence>MAIENLHKFLTDYFLANQCELLENDNGKVTIQLTDKMDELIMNRPFYWHYIKQIGQQGQPMKITFITNPDRQNEQGEWVHFGSPRLHQIFRTLSKQGKITRQYEQTGSMHRQPLIPWLVLNIKVSYQGKHKKDELLSYGLQLINGTLVSPMMEKLSKLNLQPVIPDYCYTISPLIHNKSAYQRLIRYVQDYLRTKDYTWAKESWDHLYAEGKLLEHFYKQDQTDEEKQKELQQALSEIESRFRPRISIDIINGGLFYLTQDSSNVARSSN</sequence>
<evidence type="ECO:0000313" key="1">
    <source>
        <dbReference type="EMBL" id="QTM99811.1"/>
    </source>
</evidence>
<proteinExistence type="predicted"/>
<name>A0ABX7VT26_9BACI</name>
<keyword evidence="2" id="KW-1185">Reference proteome</keyword>
<organism evidence="1 2">
    <name type="scientific">Sediminibacillus dalangtanensis</name>
    <dbReference type="NCBI Taxonomy" id="2729421"/>
    <lineage>
        <taxon>Bacteria</taxon>
        <taxon>Bacillati</taxon>
        <taxon>Bacillota</taxon>
        <taxon>Bacilli</taxon>
        <taxon>Bacillales</taxon>
        <taxon>Bacillaceae</taxon>
        <taxon>Sediminibacillus</taxon>
    </lineage>
</organism>
<dbReference type="Pfam" id="PF11079">
    <property type="entry name" value="YqhG"/>
    <property type="match status" value="1"/>
</dbReference>
<gene>
    <name evidence="1" type="ORF">ERJ70_11180</name>
</gene>
<dbReference type="RefSeq" id="WP_209364980.1">
    <property type="nucleotide sequence ID" value="NZ_CP046956.1"/>
</dbReference>
<evidence type="ECO:0000313" key="2">
    <source>
        <dbReference type="Proteomes" id="UP000665043"/>
    </source>
</evidence>
<dbReference type="Proteomes" id="UP000665043">
    <property type="component" value="Chromosome"/>
</dbReference>